<name>A0AAV4C5Q2_9GAST</name>
<reference evidence="2 3" key="1">
    <citation type="journal article" date="2021" name="Elife">
        <title>Chloroplast acquisition without the gene transfer in kleptoplastic sea slugs, Plakobranchus ocellatus.</title>
        <authorList>
            <person name="Maeda T."/>
            <person name="Takahashi S."/>
            <person name="Yoshida T."/>
            <person name="Shimamura S."/>
            <person name="Takaki Y."/>
            <person name="Nagai Y."/>
            <person name="Toyoda A."/>
            <person name="Suzuki Y."/>
            <person name="Arimoto A."/>
            <person name="Ishii H."/>
            <person name="Satoh N."/>
            <person name="Nishiyama T."/>
            <person name="Hasebe M."/>
            <person name="Maruyama T."/>
            <person name="Minagawa J."/>
            <person name="Obokata J."/>
            <person name="Shigenobu S."/>
        </authorList>
    </citation>
    <scope>NUCLEOTIDE SEQUENCE [LARGE SCALE GENOMIC DNA]</scope>
</reference>
<feature type="chain" id="PRO_5043584960" description="VWFD domain-containing protein" evidence="1">
    <location>
        <begin position="22"/>
        <end position="390"/>
    </location>
</feature>
<keyword evidence="1" id="KW-0732">Signal</keyword>
<sequence>MAGFQPAALVISLLLLSSAFAAVPCGNSPHQCIVGEATCVGGSCECDAAKYVEGDGYFYCQRAGENIAWLRNDPELRTFSEQKLKHPNLCRVLVAHVFQTLKSTSGITIGNSQVKVHAFQAKDKGKIYVYGFDVAALLSIQMLGTFIGRSARVYGTLQDGVPQITRQGALSFSADGPFLDVDIDYVETVTGAGITLTTDVANNREVFQVLGAGVTITFVPYDEVLRRDQLNMPGLLVKVDSSYGTTFQTAGNPVGKTPDLIYNVTGTDLTAEALALQYSYNGPVQQSQPDPSAECSDIQGFTSAECSADEYLRGSQACLWLLQQPRFMRCVDDSKNGTVVQGLFNMCIKSYCLEAAMCSQVIADISAAGCSDVRDIAELASFMTGAQCPS</sequence>
<organism evidence="2 3">
    <name type="scientific">Plakobranchus ocellatus</name>
    <dbReference type="NCBI Taxonomy" id="259542"/>
    <lineage>
        <taxon>Eukaryota</taxon>
        <taxon>Metazoa</taxon>
        <taxon>Spiralia</taxon>
        <taxon>Lophotrochozoa</taxon>
        <taxon>Mollusca</taxon>
        <taxon>Gastropoda</taxon>
        <taxon>Heterobranchia</taxon>
        <taxon>Euthyneura</taxon>
        <taxon>Panpulmonata</taxon>
        <taxon>Sacoglossa</taxon>
        <taxon>Placobranchoidea</taxon>
        <taxon>Plakobranchidae</taxon>
        <taxon>Plakobranchus</taxon>
    </lineage>
</organism>
<comment type="caution">
    <text evidence="2">The sequence shown here is derived from an EMBL/GenBank/DDBJ whole genome shotgun (WGS) entry which is preliminary data.</text>
</comment>
<proteinExistence type="predicted"/>
<feature type="signal peptide" evidence="1">
    <location>
        <begin position="1"/>
        <end position="21"/>
    </location>
</feature>
<dbReference type="AlphaFoldDB" id="A0AAV4C5Q2"/>
<evidence type="ECO:0000256" key="1">
    <source>
        <dbReference type="SAM" id="SignalP"/>
    </source>
</evidence>
<gene>
    <name evidence="2" type="ORF">PoB_005453100</name>
</gene>
<dbReference type="Proteomes" id="UP000735302">
    <property type="component" value="Unassembled WGS sequence"/>
</dbReference>
<protein>
    <recommendedName>
        <fullName evidence="4">VWFD domain-containing protein</fullName>
    </recommendedName>
</protein>
<evidence type="ECO:0008006" key="4">
    <source>
        <dbReference type="Google" id="ProtNLM"/>
    </source>
</evidence>
<dbReference type="EMBL" id="BLXT01005987">
    <property type="protein sequence ID" value="GFO28026.1"/>
    <property type="molecule type" value="Genomic_DNA"/>
</dbReference>
<evidence type="ECO:0000313" key="3">
    <source>
        <dbReference type="Proteomes" id="UP000735302"/>
    </source>
</evidence>
<evidence type="ECO:0000313" key="2">
    <source>
        <dbReference type="EMBL" id="GFO28026.1"/>
    </source>
</evidence>
<keyword evidence="3" id="KW-1185">Reference proteome</keyword>
<accession>A0AAV4C5Q2</accession>